<reference evidence="1" key="1">
    <citation type="journal article" date="2015" name="Nature">
        <title>Complex archaea that bridge the gap between prokaryotes and eukaryotes.</title>
        <authorList>
            <person name="Spang A."/>
            <person name="Saw J.H."/>
            <person name="Jorgensen S.L."/>
            <person name="Zaremba-Niedzwiedzka K."/>
            <person name="Martijn J."/>
            <person name="Lind A.E."/>
            <person name="van Eijk R."/>
            <person name="Schleper C."/>
            <person name="Guy L."/>
            <person name="Ettema T.J."/>
        </authorList>
    </citation>
    <scope>NUCLEOTIDE SEQUENCE</scope>
</reference>
<comment type="caution">
    <text evidence="1">The sequence shown here is derived from an EMBL/GenBank/DDBJ whole genome shotgun (WGS) entry which is preliminary data.</text>
</comment>
<organism evidence="1">
    <name type="scientific">marine sediment metagenome</name>
    <dbReference type="NCBI Taxonomy" id="412755"/>
    <lineage>
        <taxon>unclassified sequences</taxon>
        <taxon>metagenomes</taxon>
        <taxon>ecological metagenomes</taxon>
    </lineage>
</organism>
<proteinExistence type="predicted"/>
<gene>
    <name evidence="1" type="ORF">LCGC14_0643600</name>
</gene>
<name>A0A0F9R3N4_9ZZZZ</name>
<dbReference type="AlphaFoldDB" id="A0A0F9R3N4"/>
<accession>A0A0F9R3N4</accession>
<evidence type="ECO:0000313" key="1">
    <source>
        <dbReference type="EMBL" id="KKN49384.1"/>
    </source>
</evidence>
<sequence length="63" mass="7144">MAALGWLLNLGFAGGTAVAITVPDAPGFEWTMPENRMHYEPPINRMHYAMPENRIHFTMPEED</sequence>
<protein>
    <submittedName>
        <fullName evidence="1">Uncharacterized protein</fullName>
    </submittedName>
</protein>
<dbReference type="EMBL" id="LAZR01001171">
    <property type="protein sequence ID" value="KKN49384.1"/>
    <property type="molecule type" value="Genomic_DNA"/>
</dbReference>